<dbReference type="KEGG" id="ahal:FTX54_002950"/>
<dbReference type="Gene3D" id="3.40.630.30">
    <property type="match status" value="1"/>
</dbReference>
<dbReference type="AlphaFoldDB" id="A0AAJ8LWA2"/>
<dbReference type="PANTHER" id="PTHR43072:SF23">
    <property type="entry name" value="UPF0039 PROTEIN C11D3.02C"/>
    <property type="match status" value="1"/>
</dbReference>
<accession>A0AAJ8LWA2</accession>
<sequence length="168" mass="19156">MVSIRKMTSADWPKVKEIYAEGLATKLATFETAVPDWKQWNEKHHSFCRHVIEKGETTAGWAALSPVSPRYVYRGVAEVSIYVRSDMGGMGLGTRLLSHLIEESEAHGIWTLQAVIFSRNMVSRRMHERAGFREVGYREKIASLNGVWHDTILMERRSPAVSEEEQHA</sequence>
<name>A0AAJ8LWA2_9BACI</name>
<dbReference type="InterPro" id="IPR016181">
    <property type="entry name" value="Acyl_CoA_acyltransferase"/>
</dbReference>
<dbReference type="Pfam" id="PF00583">
    <property type="entry name" value="Acetyltransf_1"/>
    <property type="match status" value="1"/>
</dbReference>
<evidence type="ECO:0000256" key="1">
    <source>
        <dbReference type="ARBA" id="ARBA00022679"/>
    </source>
</evidence>
<dbReference type="RefSeq" id="WP_281285265.1">
    <property type="nucleotide sequence ID" value="NZ_CP144914.1"/>
</dbReference>
<feature type="domain" description="N-acetyltransferase" evidence="3">
    <location>
        <begin position="2"/>
        <end position="159"/>
    </location>
</feature>
<dbReference type="InterPro" id="IPR000182">
    <property type="entry name" value="GNAT_dom"/>
</dbReference>
<dbReference type="Proteomes" id="UP000321816">
    <property type="component" value="Chromosome"/>
</dbReference>
<dbReference type="SUPFAM" id="SSF55729">
    <property type="entry name" value="Acyl-CoA N-acyltransferases (Nat)"/>
    <property type="match status" value="1"/>
</dbReference>
<dbReference type="GO" id="GO:0016747">
    <property type="term" value="F:acyltransferase activity, transferring groups other than amino-acyl groups"/>
    <property type="evidence" value="ECO:0007669"/>
    <property type="project" value="InterPro"/>
</dbReference>
<evidence type="ECO:0000313" key="4">
    <source>
        <dbReference type="EMBL" id="WWD80539.1"/>
    </source>
</evidence>
<keyword evidence="1" id="KW-0808">Transferase</keyword>
<gene>
    <name evidence="4" type="ORF">FTX54_002950</name>
</gene>
<evidence type="ECO:0000313" key="5">
    <source>
        <dbReference type="Proteomes" id="UP000321816"/>
    </source>
</evidence>
<keyword evidence="5" id="KW-1185">Reference proteome</keyword>
<evidence type="ECO:0000259" key="3">
    <source>
        <dbReference type="PROSITE" id="PS51186"/>
    </source>
</evidence>
<dbReference type="CDD" id="cd04301">
    <property type="entry name" value="NAT_SF"/>
    <property type="match status" value="1"/>
</dbReference>
<proteinExistence type="predicted"/>
<evidence type="ECO:0000256" key="2">
    <source>
        <dbReference type="ARBA" id="ARBA00023315"/>
    </source>
</evidence>
<protein>
    <submittedName>
        <fullName evidence="4">N-acetyltransferase family protein</fullName>
    </submittedName>
</protein>
<dbReference type="PANTHER" id="PTHR43072">
    <property type="entry name" value="N-ACETYLTRANSFERASE"/>
    <property type="match status" value="1"/>
</dbReference>
<keyword evidence="2" id="KW-0012">Acyltransferase</keyword>
<dbReference type="PROSITE" id="PS51186">
    <property type="entry name" value="GNAT"/>
    <property type="match status" value="1"/>
</dbReference>
<dbReference type="EMBL" id="CP144914">
    <property type="protein sequence ID" value="WWD80539.1"/>
    <property type="molecule type" value="Genomic_DNA"/>
</dbReference>
<reference evidence="4 5" key="1">
    <citation type="submission" date="2024-01" db="EMBL/GenBank/DDBJ databases">
        <title>Complete Genome Sequence of Alkalicoccus halolimnae BZ-SZ-XJ29T, a Moderately Halophilic Bacterium Isolated from a Salt Lake.</title>
        <authorList>
            <person name="Zhao B."/>
        </authorList>
    </citation>
    <scope>NUCLEOTIDE SEQUENCE [LARGE SCALE GENOMIC DNA]</scope>
    <source>
        <strain evidence="4 5">BZ-SZ-XJ29</strain>
    </source>
</reference>
<organism evidence="4 5">
    <name type="scientific">Alkalicoccus halolimnae</name>
    <dbReference type="NCBI Taxonomy" id="1667239"/>
    <lineage>
        <taxon>Bacteria</taxon>
        <taxon>Bacillati</taxon>
        <taxon>Bacillota</taxon>
        <taxon>Bacilli</taxon>
        <taxon>Bacillales</taxon>
        <taxon>Bacillaceae</taxon>
        <taxon>Alkalicoccus</taxon>
    </lineage>
</organism>